<gene>
    <name evidence="2" type="ORF">SAMN04488027_11351</name>
</gene>
<dbReference type="Proteomes" id="UP000199296">
    <property type="component" value="Unassembled WGS sequence"/>
</dbReference>
<proteinExistence type="predicted"/>
<evidence type="ECO:0000256" key="1">
    <source>
        <dbReference type="SAM" id="SignalP"/>
    </source>
</evidence>
<feature type="signal peptide" evidence="1">
    <location>
        <begin position="1"/>
        <end position="21"/>
    </location>
</feature>
<sequence length="265" mass="30370">MKKHRLSLILILILFSWSCSEENDTFLNSDADYFPLEVENSWIYENRLNQNTGNFQGTELLSIDEKFQNRYGFTQTSDELVGIFTSMLASGKAYKQNGNQKIILDGQFTIDLENQLSTIEIPMQDIVLYDANSSLGNMMSSSSGKFQQNINDFPVDFSYRINSVHQGFSISKEINGVNYEDIFVSEIQVYLSAKVFIVFNDFTILQEQEITSITNYYAKDIGLIFSDVRTDIIFEDIPEQLEIDIPDVNFNSTQELESYLLNPSS</sequence>
<protein>
    <recommendedName>
        <fullName evidence="4">DUF4292 domain-containing protein</fullName>
    </recommendedName>
</protein>
<evidence type="ECO:0008006" key="4">
    <source>
        <dbReference type="Google" id="ProtNLM"/>
    </source>
</evidence>
<dbReference type="OrthoDB" id="1435518at2"/>
<accession>A0A1G7YND0</accession>
<keyword evidence="3" id="KW-1185">Reference proteome</keyword>
<feature type="chain" id="PRO_5011438075" description="DUF4292 domain-containing protein" evidence="1">
    <location>
        <begin position="22"/>
        <end position="265"/>
    </location>
</feature>
<dbReference type="EMBL" id="FNCW01000013">
    <property type="protein sequence ID" value="SDG97947.1"/>
    <property type="molecule type" value="Genomic_DNA"/>
</dbReference>
<dbReference type="AlphaFoldDB" id="A0A1G7YND0"/>
<name>A0A1G7YND0_9FLAO</name>
<keyword evidence="1" id="KW-0732">Signal</keyword>
<evidence type="ECO:0000313" key="3">
    <source>
        <dbReference type="Proteomes" id="UP000199296"/>
    </source>
</evidence>
<reference evidence="2 3" key="1">
    <citation type="submission" date="2016-10" db="EMBL/GenBank/DDBJ databases">
        <authorList>
            <person name="de Groot N.N."/>
        </authorList>
    </citation>
    <scope>NUCLEOTIDE SEQUENCE [LARGE SCALE GENOMIC DNA]</scope>
    <source>
        <strain evidence="2 3">DSM 19803</strain>
    </source>
</reference>
<dbReference type="RefSeq" id="WP_093369191.1">
    <property type="nucleotide sequence ID" value="NZ_FNCW01000013.1"/>
</dbReference>
<evidence type="ECO:0000313" key="2">
    <source>
        <dbReference type="EMBL" id="SDG97947.1"/>
    </source>
</evidence>
<organism evidence="2 3">
    <name type="scientific">Psychroflexus sediminis</name>
    <dbReference type="NCBI Taxonomy" id="470826"/>
    <lineage>
        <taxon>Bacteria</taxon>
        <taxon>Pseudomonadati</taxon>
        <taxon>Bacteroidota</taxon>
        <taxon>Flavobacteriia</taxon>
        <taxon>Flavobacteriales</taxon>
        <taxon>Flavobacteriaceae</taxon>
        <taxon>Psychroflexus</taxon>
    </lineage>
</organism>
<dbReference type="STRING" id="470826.SAMN04488027_11351"/>